<feature type="binding site" evidence="10">
    <location>
        <begin position="405"/>
        <end position="406"/>
    </location>
    <ligand>
        <name>substrate</name>
    </ligand>
</feature>
<evidence type="ECO:0000313" key="13">
    <source>
        <dbReference type="EMBL" id="HDN85165.1"/>
    </source>
</evidence>
<dbReference type="GO" id="GO:0008422">
    <property type="term" value="F:beta-glucosidase activity"/>
    <property type="evidence" value="ECO:0007669"/>
    <property type="project" value="UniProtKB-EC"/>
</dbReference>
<feature type="binding site" evidence="10">
    <location>
        <position position="398"/>
    </location>
    <ligand>
        <name>substrate</name>
    </ligand>
</feature>
<sequence>MLKFPDDFKWGAATASYQIEGAFREDGKGLSIWDVFSHIPGRIQKDDTGDVACDHYHRYREDVKNMKKIGLKAYRFSISWPRVIPEGRGKINEAGLDFYDRLVDELLKVDIEPFITLYHWDLPQNLQEKGGWKNRDTVGYFSDYAAVVSCRLGDRVHSWITHNEPWVVSFLGHAFGTHPPGIMDFSTALQVSHHLLLSHGRALEVLKNTGNDKTRVGITLNLSSAHPATDKEDDIKAAKIFDGFINRWFLDPVFKGFYPPDMLDYYKDNVPEILPGDMGVISRKVDFLGVNYYTRHIVKANPEEGILGISFLKPGEAEYTEMGWEIYPEGIYEVLKRVQDDYSPQSIYITENGAAFQDRLDEEGKVEDKKRINYLKDHLCHIHKAIGEGVRLKGYFVWSLMDNFEWTYGYSRRFGLIYVDYPTQKRIFKESASWYKKVIEDNSISQ</sequence>
<evidence type="ECO:0000256" key="10">
    <source>
        <dbReference type="PIRSR" id="PIRSR617736-2"/>
    </source>
</evidence>
<keyword evidence="6" id="KW-0119">Carbohydrate metabolism</keyword>
<evidence type="ECO:0000256" key="12">
    <source>
        <dbReference type="RuleBase" id="RU361175"/>
    </source>
</evidence>
<protein>
    <recommendedName>
        <fullName evidence="3 12">Beta-glucosidase</fullName>
        <ecNumber evidence="3 12">3.2.1.21</ecNumber>
    </recommendedName>
</protein>
<dbReference type="Gene3D" id="3.20.20.80">
    <property type="entry name" value="Glycosidases"/>
    <property type="match status" value="1"/>
</dbReference>
<evidence type="ECO:0000256" key="2">
    <source>
        <dbReference type="ARBA" id="ARBA00010838"/>
    </source>
</evidence>
<dbReference type="Proteomes" id="UP000267654">
    <property type="component" value="Unassembled WGS sequence"/>
</dbReference>
<dbReference type="GO" id="GO:0005829">
    <property type="term" value="C:cytosol"/>
    <property type="evidence" value="ECO:0007669"/>
    <property type="project" value="TreeGrafter"/>
</dbReference>
<proteinExistence type="inferred from homology"/>
<dbReference type="InterPro" id="IPR017853">
    <property type="entry name" value="GH"/>
</dbReference>
<comment type="caution">
    <text evidence="14">The sequence shown here is derived from an EMBL/GenBank/DDBJ whole genome shotgun (WGS) entry which is preliminary data.</text>
</comment>
<dbReference type="Proteomes" id="UP000885660">
    <property type="component" value="Unassembled WGS sequence"/>
</dbReference>
<evidence type="ECO:0000256" key="4">
    <source>
        <dbReference type="ARBA" id="ARBA00022801"/>
    </source>
</evidence>
<evidence type="ECO:0000256" key="9">
    <source>
        <dbReference type="PIRSR" id="PIRSR617736-1"/>
    </source>
</evidence>
<dbReference type="GO" id="GO:0030245">
    <property type="term" value="P:cellulose catabolic process"/>
    <property type="evidence" value="ECO:0007669"/>
    <property type="project" value="UniProtKB-KW"/>
</dbReference>
<dbReference type="EC" id="3.2.1.21" evidence="3 12"/>
<evidence type="ECO:0000256" key="6">
    <source>
        <dbReference type="ARBA" id="ARBA00023277"/>
    </source>
</evidence>
<keyword evidence="7 12" id="KW-0326">Glycosidase</keyword>
<comment type="catalytic activity">
    <reaction evidence="1 12">
        <text>Hydrolysis of terminal, non-reducing beta-D-glucosyl residues with release of beta-D-glucose.</text>
        <dbReference type="EC" id="3.2.1.21"/>
    </reaction>
</comment>
<dbReference type="PROSITE" id="PS00572">
    <property type="entry name" value="GLYCOSYL_HYDROL_F1_1"/>
    <property type="match status" value="1"/>
</dbReference>
<dbReference type="EMBL" id="DRBC01000327">
    <property type="protein sequence ID" value="HDN85165.1"/>
    <property type="molecule type" value="Genomic_DNA"/>
</dbReference>
<dbReference type="InterPro" id="IPR033132">
    <property type="entry name" value="GH_1_N_CS"/>
</dbReference>
<feature type="active site" description="Nucleophile" evidence="9 11">
    <location>
        <position position="351"/>
    </location>
</feature>
<organism evidence="14 15">
    <name type="scientific">Aerophobetes bacterium</name>
    <dbReference type="NCBI Taxonomy" id="2030807"/>
    <lineage>
        <taxon>Bacteria</taxon>
        <taxon>Candidatus Aerophobota</taxon>
    </lineage>
</organism>
<evidence type="ECO:0000313" key="15">
    <source>
        <dbReference type="Proteomes" id="UP000267654"/>
    </source>
</evidence>
<reference evidence="14 15" key="1">
    <citation type="submission" date="2018-06" db="EMBL/GenBank/DDBJ databases">
        <title>Extensive metabolic versatility and redundancy in microbially diverse, dynamic hydrothermal sediments.</title>
        <authorList>
            <person name="Dombrowski N."/>
            <person name="Teske A."/>
            <person name="Baker B.J."/>
        </authorList>
    </citation>
    <scope>NUCLEOTIDE SEQUENCE [LARGE SCALE GENOMIC DNA]</scope>
    <source>
        <strain evidence="14">B19_G9</strain>
    </source>
</reference>
<comment type="similarity">
    <text evidence="2 12">Belongs to the glycosyl hydrolase 1 family.</text>
</comment>
<dbReference type="FunFam" id="3.20.20.80:FF:000004">
    <property type="entry name" value="Beta-glucosidase 6-phospho-beta-glucosidase"/>
    <property type="match status" value="1"/>
</dbReference>
<dbReference type="PANTHER" id="PTHR10353">
    <property type="entry name" value="GLYCOSYL HYDROLASE"/>
    <property type="match status" value="1"/>
</dbReference>
<feature type="binding site" evidence="10">
    <location>
        <position position="119"/>
    </location>
    <ligand>
        <name>substrate</name>
    </ligand>
</feature>
<dbReference type="InterPro" id="IPR001360">
    <property type="entry name" value="Glyco_hydro_1"/>
</dbReference>
<dbReference type="InterPro" id="IPR018120">
    <property type="entry name" value="Glyco_hydro_1_AS"/>
</dbReference>
<keyword evidence="5" id="KW-0136">Cellulose degradation</keyword>
<evidence type="ECO:0000256" key="7">
    <source>
        <dbReference type="ARBA" id="ARBA00023295"/>
    </source>
</evidence>
<accession>A0A662DE12</accession>
<evidence type="ECO:0000256" key="3">
    <source>
        <dbReference type="ARBA" id="ARBA00012744"/>
    </source>
</evidence>
<evidence type="ECO:0000256" key="1">
    <source>
        <dbReference type="ARBA" id="ARBA00000448"/>
    </source>
</evidence>
<dbReference type="PROSITE" id="PS00653">
    <property type="entry name" value="GLYCOSYL_HYDROL_F1_2"/>
    <property type="match status" value="1"/>
</dbReference>
<keyword evidence="4 12" id="KW-0378">Hydrolase</keyword>
<evidence type="ECO:0000256" key="5">
    <source>
        <dbReference type="ARBA" id="ARBA00023001"/>
    </source>
</evidence>
<evidence type="ECO:0000313" key="14">
    <source>
        <dbReference type="EMBL" id="RLE12372.1"/>
    </source>
</evidence>
<dbReference type="EMBL" id="QMQB01000164">
    <property type="protein sequence ID" value="RLE12372.1"/>
    <property type="molecule type" value="Genomic_DNA"/>
</dbReference>
<reference evidence="13" key="2">
    <citation type="journal article" date="2020" name="mSystems">
        <title>Genome- and Community-Level Interaction Insights into Carbon Utilization and Element Cycling Functions of Hydrothermarchaeota in Hydrothermal Sediment.</title>
        <authorList>
            <person name="Zhou Z."/>
            <person name="Liu Y."/>
            <person name="Xu W."/>
            <person name="Pan J."/>
            <person name="Luo Z.H."/>
            <person name="Li M."/>
        </authorList>
    </citation>
    <scope>NUCLEOTIDE SEQUENCE [LARGE SCALE GENOMIC DNA]</scope>
    <source>
        <strain evidence="13">HyVt-219</strain>
    </source>
</reference>
<keyword evidence="8" id="KW-0624">Polysaccharide degradation</keyword>
<gene>
    <name evidence="14" type="ORF">DRI96_04655</name>
    <name evidence="13" type="ORF">ENG47_05375</name>
</gene>
<evidence type="ECO:0000256" key="8">
    <source>
        <dbReference type="ARBA" id="ARBA00023326"/>
    </source>
</evidence>
<dbReference type="PRINTS" id="PR00131">
    <property type="entry name" value="GLHYDRLASE1"/>
</dbReference>
<dbReference type="SUPFAM" id="SSF51445">
    <property type="entry name" value="(Trans)glycosidases"/>
    <property type="match status" value="1"/>
</dbReference>
<dbReference type="PANTHER" id="PTHR10353:SF36">
    <property type="entry name" value="LP05116P"/>
    <property type="match status" value="1"/>
</dbReference>
<feature type="binding site" evidence="10">
    <location>
        <position position="18"/>
    </location>
    <ligand>
        <name>substrate</name>
    </ligand>
</feature>
<feature type="active site" description="Proton donor" evidence="9">
    <location>
        <position position="164"/>
    </location>
</feature>
<evidence type="ECO:0000256" key="11">
    <source>
        <dbReference type="PROSITE-ProRule" id="PRU10055"/>
    </source>
</evidence>
<dbReference type="InterPro" id="IPR017736">
    <property type="entry name" value="Glyco_hydro_1_beta-glucosidase"/>
</dbReference>
<feature type="binding site" evidence="10">
    <location>
        <position position="293"/>
    </location>
    <ligand>
        <name>substrate</name>
    </ligand>
</feature>
<dbReference type="NCBIfam" id="TIGR03356">
    <property type="entry name" value="BGL"/>
    <property type="match status" value="1"/>
</dbReference>
<dbReference type="AlphaFoldDB" id="A0A662DE12"/>
<name>A0A662DE12_UNCAE</name>
<feature type="binding site" evidence="10">
    <location>
        <position position="163"/>
    </location>
    <ligand>
        <name>substrate</name>
    </ligand>
</feature>
<dbReference type="Pfam" id="PF00232">
    <property type="entry name" value="Glyco_hydro_1"/>
    <property type="match status" value="1"/>
</dbReference>